<comment type="catalytic activity">
    <reaction evidence="8">
        <text>L-seryl-[protein] + ATP = O-phospho-L-seryl-[protein] + ADP + H(+)</text>
        <dbReference type="Rhea" id="RHEA:17989"/>
        <dbReference type="Rhea" id="RHEA-COMP:9863"/>
        <dbReference type="Rhea" id="RHEA-COMP:11604"/>
        <dbReference type="ChEBI" id="CHEBI:15378"/>
        <dbReference type="ChEBI" id="CHEBI:29999"/>
        <dbReference type="ChEBI" id="CHEBI:30616"/>
        <dbReference type="ChEBI" id="CHEBI:83421"/>
        <dbReference type="ChEBI" id="CHEBI:456216"/>
        <dbReference type="EC" id="2.7.11.11"/>
    </reaction>
</comment>
<accession>A0A4P9YKY6</accession>
<gene>
    <name evidence="12" type="ORF">ROZALSC1DRAFT_28343</name>
</gene>
<sequence length="1065" mass="123097">MSAAQPSIVQHQEDPEILEIVNVDLIDEPTTEKVTFLNLREMGYKGLFGGLETPTCYLEETEFLKKRIKIEINVKRTIENAKFLFLKCENDFDIDKICLNKTINADEVSTLSKCYPFGLVQVGKHTKDIEIYVPDIISERKTLFMILDGDEIVSKGMVIALFESDFKRPEIGSRDNLLEGRQLRLQSLEKVIETLEIGNEKVYQNPTLLKIINLNQKCSSEDTYYLISFDGRKLAYRFYQNCKDQDLKSIILFFEGNFNYLDYMAKEVSERQQSKCVVCNFRGFGRSDGERGVANSNDAIFKDIRTFVRYFRYNFSDIPIFLGGFDFTAGILLSYSDWKEKEPVDGNILLAPRIVGRKARKIIRPENYKDRNFQIHFGNLILSSITAGRFRGSRPGISLNLPAVAFKINPEIANTISTNVIRAFRVNDIKRVIQEIDVPTLMMIGRKDEALIAENVFKYFDKYKNEELSETLILDNVSHFDILLECENINAWIKRTLSDSRFGIYKSSFEVPEECPSSDDVANNESKSFLDLEILRKLTLENISAYNLKKTFMEGMNDTRITFRFVNEYHSQRAIIVLYDEFYKINLLDSINPENEFLCFHLNAEFNENEIDYNIDKFILFCKSNYNNIPIFVISHGQNANSLMKYASKSSNTQASGYIFLSPVYTNEYYKRERKISLQKLIQINSGALSKRNPLLNQLDGVDEPCALWIGSDDEYLNSLNPSLPLANSDNLFKNIIEVIAPGQEIIIKDPKLHDIKKLEIIGEGSFGRVWLVQHIATGKYMAMKTLLKKQLIEENCVQRVIQERNLQQCLSSPFVVPVLGSFQDDEHIYILMEFVIGGELYSYVKLSGNLQSDEAKFYAAELVLILEYLHTNNIIYRDLKLENLLLDCTGHLRITDFGFSRYLTPGSKAKSFCGSPCYTAPEIIMGIRYNESVDIWALGIIIYELFTGQSPFWATDVNVVYRRILYEKLEFPHYFDSEAQDLVSRLLVKDVAKRLGCGHKKIAEIKGHKWFRDVDWSKMERRISRPPFKPKFDFEGDTSNFVKLNRKRKSYSWVEVDQDVFKDF</sequence>
<dbReference type="Pfam" id="PF12146">
    <property type="entry name" value="Hydrolase_4"/>
    <property type="match status" value="1"/>
</dbReference>
<keyword evidence="6 9" id="KW-0067">ATP-binding</keyword>
<dbReference type="InterPro" id="IPR022742">
    <property type="entry name" value="Hydrolase_4"/>
</dbReference>
<dbReference type="FunFam" id="1.10.510.10:FF:000465">
    <property type="entry name" value="Non-specific serine/threonine protein kinase"/>
    <property type="match status" value="1"/>
</dbReference>
<evidence type="ECO:0000256" key="1">
    <source>
        <dbReference type="ARBA" id="ARBA00012444"/>
    </source>
</evidence>
<dbReference type="GO" id="GO:0005952">
    <property type="term" value="C:cAMP-dependent protein kinase complex"/>
    <property type="evidence" value="ECO:0007669"/>
    <property type="project" value="TreeGrafter"/>
</dbReference>
<keyword evidence="3" id="KW-0808">Transferase</keyword>
<dbReference type="GO" id="GO:0005524">
    <property type="term" value="F:ATP binding"/>
    <property type="evidence" value="ECO:0007669"/>
    <property type="project" value="UniProtKB-UniRule"/>
</dbReference>
<feature type="binding site" evidence="9">
    <location>
        <position position="785"/>
    </location>
    <ligand>
        <name>ATP</name>
        <dbReference type="ChEBI" id="CHEBI:30616"/>
    </ligand>
</feature>
<evidence type="ECO:0000259" key="10">
    <source>
        <dbReference type="PROSITE" id="PS50011"/>
    </source>
</evidence>
<dbReference type="Gene3D" id="3.30.200.20">
    <property type="entry name" value="Phosphorylase Kinase, domain 1"/>
    <property type="match status" value="1"/>
</dbReference>
<dbReference type="SMART" id="SM00220">
    <property type="entry name" value="S_TKc"/>
    <property type="match status" value="1"/>
</dbReference>
<dbReference type="Gene3D" id="3.40.50.1820">
    <property type="entry name" value="alpha/beta hydrolase"/>
    <property type="match status" value="1"/>
</dbReference>
<dbReference type="PROSITE" id="PS00108">
    <property type="entry name" value="PROTEIN_KINASE_ST"/>
    <property type="match status" value="1"/>
</dbReference>
<dbReference type="Proteomes" id="UP000281549">
    <property type="component" value="Unassembled WGS sequence"/>
</dbReference>
<protein>
    <recommendedName>
        <fullName evidence="1">cAMP-dependent protein kinase</fullName>
        <ecNumber evidence="1">2.7.11.11</ecNumber>
    </recommendedName>
</protein>
<dbReference type="InterPro" id="IPR029058">
    <property type="entry name" value="AB_hydrolase_fold"/>
</dbReference>
<keyword evidence="2" id="KW-0723">Serine/threonine-protein kinase</keyword>
<dbReference type="SUPFAM" id="SSF53474">
    <property type="entry name" value="alpha/beta-Hydrolases"/>
    <property type="match status" value="1"/>
</dbReference>
<dbReference type="InterPro" id="IPR008271">
    <property type="entry name" value="Ser/Thr_kinase_AS"/>
</dbReference>
<reference evidence="13" key="1">
    <citation type="journal article" date="2018" name="Nat. Microbiol.">
        <title>Leveraging single-cell genomics to expand the fungal tree of life.</title>
        <authorList>
            <person name="Ahrendt S.R."/>
            <person name="Quandt C.A."/>
            <person name="Ciobanu D."/>
            <person name="Clum A."/>
            <person name="Salamov A."/>
            <person name="Andreopoulos B."/>
            <person name="Cheng J.F."/>
            <person name="Woyke T."/>
            <person name="Pelin A."/>
            <person name="Henrissat B."/>
            <person name="Reynolds N.K."/>
            <person name="Benny G.L."/>
            <person name="Smith M.E."/>
            <person name="James T.Y."/>
            <person name="Grigoriev I.V."/>
        </authorList>
    </citation>
    <scope>NUCLEOTIDE SEQUENCE [LARGE SCALE GENOMIC DNA]</scope>
    <source>
        <strain evidence="13">CSF55</strain>
    </source>
</reference>
<dbReference type="AlphaFoldDB" id="A0A4P9YKY6"/>
<organism evidence="12 13">
    <name type="scientific">Rozella allomycis (strain CSF55)</name>
    <dbReference type="NCBI Taxonomy" id="988480"/>
    <lineage>
        <taxon>Eukaryota</taxon>
        <taxon>Fungi</taxon>
        <taxon>Fungi incertae sedis</taxon>
        <taxon>Cryptomycota</taxon>
        <taxon>Cryptomycota incertae sedis</taxon>
        <taxon>Rozella</taxon>
    </lineage>
</organism>
<name>A0A4P9YKY6_ROZAC</name>
<evidence type="ECO:0000256" key="7">
    <source>
        <dbReference type="ARBA" id="ARBA00047292"/>
    </source>
</evidence>
<dbReference type="EMBL" id="ML005106">
    <property type="protein sequence ID" value="RKP20144.1"/>
    <property type="molecule type" value="Genomic_DNA"/>
</dbReference>
<evidence type="ECO:0000256" key="8">
    <source>
        <dbReference type="ARBA" id="ARBA00047454"/>
    </source>
</evidence>
<comment type="catalytic activity">
    <reaction evidence="7">
        <text>L-threonyl-[protein] + ATP = O-phospho-L-threonyl-[protein] + ADP + H(+)</text>
        <dbReference type="Rhea" id="RHEA:46608"/>
        <dbReference type="Rhea" id="RHEA-COMP:11060"/>
        <dbReference type="Rhea" id="RHEA-COMP:11605"/>
        <dbReference type="ChEBI" id="CHEBI:15378"/>
        <dbReference type="ChEBI" id="CHEBI:30013"/>
        <dbReference type="ChEBI" id="CHEBI:30616"/>
        <dbReference type="ChEBI" id="CHEBI:61977"/>
        <dbReference type="ChEBI" id="CHEBI:456216"/>
        <dbReference type="EC" id="2.7.11.11"/>
    </reaction>
</comment>
<dbReference type="InterPro" id="IPR000961">
    <property type="entry name" value="AGC-kinase_C"/>
</dbReference>
<keyword evidence="5 12" id="KW-0418">Kinase</keyword>
<dbReference type="EC" id="2.7.11.11" evidence="1"/>
<dbReference type="PROSITE" id="PS51285">
    <property type="entry name" value="AGC_KINASE_CTER"/>
    <property type="match status" value="1"/>
</dbReference>
<evidence type="ECO:0000256" key="3">
    <source>
        <dbReference type="ARBA" id="ARBA00022679"/>
    </source>
</evidence>
<dbReference type="PROSITE" id="PS00107">
    <property type="entry name" value="PROTEIN_KINASE_ATP"/>
    <property type="match status" value="1"/>
</dbReference>
<feature type="domain" description="AGC-kinase C-terminal" evidence="11">
    <location>
        <begin position="1013"/>
        <end position="1065"/>
    </location>
</feature>
<dbReference type="PANTHER" id="PTHR24353">
    <property type="entry name" value="CYCLIC NUCLEOTIDE-DEPENDENT PROTEIN KINASE"/>
    <property type="match status" value="1"/>
</dbReference>
<dbReference type="SUPFAM" id="SSF56112">
    <property type="entry name" value="Protein kinase-like (PK-like)"/>
    <property type="match status" value="1"/>
</dbReference>
<evidence type="ECO:0000256" key="4">
    <source>
        <dbReference type="ARBA" id="ARBA00022741"/>
    </source>
</evidence>
<evidence type="ECO:0000313" key="13">
    <source>
        <dbReference type="Proteomes" id="UP000281549"/>
    </source>
</evidence>
<dbReference type="InterPro" id="IPR011009">
    <property type="entry name" value="Kinase-like_dom_sf"/>
</dbReference>
<evidence type="ECO:0000256" key="5">
    <source>
        <dbReference type="ARBA" id="ARBA00022777"/>
    </source>
</evidence>
<evidence type="ECO:0000256" key="9">
    <source>
        <dbReference type="PROSITE-ProRule" id="PRU10141"/>
    </source>
</evidence>
<evidence type="ECO:0000256" key="2">
    <source>
        <dbReference type="ARBA" id="ARBA00022527"/>
    </source>
</evidence>
<evidence type="ECO:0000259" key="11">
    <source>
        <dbReference type="PROSITE" id="PS51285"/>
    </source>
</evidence>
<evidence type="ECO:0000256" key="6">
    <source>
        <dbReference type="ARBA" id="ARBA00022840"/>
    </source>
</evidence>
<dbReference type="InterPro" id="IPR000719">
    <property type="entry name" value="Prot_kinase_dom"/>
</dbReference>
<dbReference type="InterPro" id="IPR017441">
    <property type="entry name" value="Protein_kinase_ATP_BS"/>
</dbReference>
<dbReference type="Gene3D" id="1.10.510.10">
    <property type="entry name" value="Transferase(Phosphotransferase) domain 1"/>
    <property type="match status" value="1"/>
</dbReference>
<dbReference type="GO" id="GO:0004691">
    <property type="term" value="F:cAMP-dependent protein kinase activity"/>
    <property type="evidence" value="ECO:0007669"/>
    <property type="project" value="UniProtKB-EC"/>
</dbReference>
<dbReference type="Pfam" id="PF00069">
    <property type="entry name" value="Pkinase"/>
    <property type="match status" value="1"/>
</dbReference>
<dbReference type="PROSITE" id="PS50011">
    <property type="entry name" value="PROTEIN_KINASE_DOM"/>
    <property type="match status" value="1"/>
</dbReference>
<feature type="domain" description="Protein kinase" evidence="10">
    <location>
        <begin position="756"/>
        <end position="1012"/>
    </location>
</feature>
<keyword evidence="4 9" id="KW-0547">Nucleotide-binding</keyword>
<evidence type="ECO:0000313" key="12">
    <source>
        <dbReference type="EMBL" id="RKP20144.1"/>
    </source>
</evidence>
<proteinExistence type="predicted"/>
<dbReference type="PANTHER" id="PTHR24353:SF37">
    <property type="entry name" value="CAMP-DEPENDENT PROTEIN KINASE CATALYTIC SUBUNIT PRKX"/>
    <property type="match status" value="1"/>
</dbReference>